<dbReference type="EMBL" id="BJVI01000134">
    <property type="protein sequence ID" value="GEL21003.1"/>
    <property type="molecule type" value="Genomic_DNA"/>
</dbReference>
<dbReference type="AlphaFoldDB" id="A0A511D9D0"/>
<comment type="caution">
    <text evidence="3">The sequence shown here is derived from an EMBL/GenBank/DDBJ whole genome shotgun (WGS) entry which is preliminary data.</text>
</comment>
<accession>A0A511D9D0</accession>
<name>A0A511D9D0_9PSEU</name>
<feature type="transmembrane region" description="Helical" evidence="2">
    <location>
        <begin position="6"/>
        <end position="28"/>
    </location>
</feature>
<evidence type="ECO:0000313" key="4">
    <source>
        <dbReference type="Proteomes" id="UP000321328"/>
    </source>
</evidence>
<protein>
    <submittedName>
        <fullName evidence="3">Uncharacterized protein</fullName>
    </submittedName>
</protein>
<gene>
    <name evidence="3" type="ORF">PA7_48400</name>
</gene>
<organism evidence="3 4">
    <name type="scientific">Pseudonocardia asaccharolytica DSM 44247 = NBRC 16224</name>
    <dbReference type="NCBI Taxonomy" id="1123024"/>
    <lineage>
        <taxon>Bacteria</taxon>
        <taxon>Bacillati</taxon>
        <taxon>Actinomycetota</taxon>
        <taxon>Actinomycetes</taxon>
        <taxon>Pseudonocardiales</taxon>
        <taxon>Pseudonocardiaceae</taxon>
        <taxon>Pseudonocardia</taxon>
    </lineage>
</organism>
<evidence type="ECO:0000256" key="1">
    <source>
        <dbReference type="SAM" id="MobiDB-lite"/>
    </source>
</evidence>
<keyword evidence="2" id="KW-0812">Transmembrane</keyword>
<evidence type="ECO:0000313" key="3">
    <source>
        <dbReference type="EMBL" id="GEL21003.1"/>
    </source>
</evidence>
<sequence>MGNTKIVLVWELALFFLGIAIQLGGVALTIKGARQVWKDVRSPDDRFLAPFIHVCRWLTRHIRRLLRRPGRQVIGIARAESVGLAGYARTSRPSNATSEPGSPNGTQSEGDEPLETRLGARPPARRIEPPPTRRRSALAWAPATAYD</sequence>
<evidence type="ECO:0000256" key="2">
    <source>
        <dbReference type="SAM" id="Phobius"/>
    </source>
</evidence>
<dbReference type="Proteomes" id="UP000321328">
    <property type="component" value="Unassembled WGS sequence"/>
</dbReference>
<keyword evidence="2" id="KW-1133">Transmembrane helix</keyword>
<keyword evidence="4" id="KW-1185">Reference proteome</keyword>
<reference evidence="3 4" key="1">
    <citation type="submission" date="2019-07" db="EMBL/GenBank/DDBJ databases">
        <title>Whole genome shotgun sequence of Pseudonocardia asaccharolytica NBRC 16224.</title>
        <authorList>
            <person name="Hosoyama A."/>
            <person name="Uohara A."/>
            <person name="Ohji S."/>
            <person name="Ichikawa N."/>
        </authorList>
    </citation>
    <scope>NUCLEOTIDE SEQUENCE [LARGE SCALE GENOMIC DNA]</scope>
    <source>
        <strain evidence="3 4">NBRC 16224</strain>
    </source>
</reference>
<keyword evidence="2" id="KW-0472">Membrane</keyword>
<proteinExistence type="predicted"/>
<feature type="compositionally biased region" description="Polar residues" evidence="1">
    <location>
        <begin position="91"/>
        <end position="108"/>
    </location>
</feature>
<feature type="region of interest" description="Disordered" evidence="1">
    <location>
        <begin position="87"/>
        <end position="147"/>
    </location>
</feature>